<evidence type="ECO:0000256" key="12">
    <source>
        <dbReference type="SAM" id="MobiDB-lite"/>
    </source>
</evidence>
<keyword evidence="8 11" id="KW-0243">Dynein</keyword>
<evidence type="ECO:0000256" key="10">
    <source>
        <dbReference type="ARBA" id="ARBA00023212"/>
    </source>
</evidence>
<dbReference type="EMBL" id="VTPC01001254">
    <property type="protein sequence ID" value="KAF2902570.1"/>
    <property type="molecule type" value="Genomic_DNA"/>
</dbReference>
<evidence type="ECO:0000256" key="9">
    <source>
        <dbReference type="ARBA" id="ARBA00023175"/>
    </source>
</evidence>
<protein>
    <recommendedName>
        <fullName evidence="11">Dynein light intermediate chain</fullName>
    </recommendedName>
</protein>
<keyword evidence="10 11" id="KW-0206">Cytoskeleton</keyword>
<evidence type="ECO:0000256" key="2">
    <source>
        <dbReference type="ARBA" id="ARBA00006831"/>
    </source>
</evidence>
<dbReference type="PANTHER" id="PTHR12688">
    <property type="entry name" value="DYNEIN LIGHT INTERMEDIATE CHAIN"/>
    <property type="match status" value="1"/>
</dbReference>
<keyword evidence="7 11" id="KW-0067">ATP-binding</keyword>
<keyword evidence="14" id="KW-1185">Reference proteome</keyword>
<keyword evidence="3 11" id="KW-0813">Transport</keyword>
<proteinExistence type="inferred from homology"/>
<evidence type="ECO:0000256" key="6">
    <source>
        <dbReference type="ARBA" id="ARBA00022741"/>
    </source>
</evidence>
<evidence type="ECO:0000256" key="8">
    <source>
        <dbReference type="ARBA" id="ARBA00023017"/>
    </source>
</evidence>
<sequence>MAILQDKSKESPKNESGEKENLWSSILNDVQNHGNTKLPSCKQILVLGDNESGKTTMVAKLQGVEDPKKGWGLEYAYIDVRDDYRDDHTRLSVWVLDGDAGHNDLLKFALNEETFPHTLVVLTVTMTAPWGILDQLRHWASVLADHLDKLKLDVDVRQARRQHMVKTWQEYIEPGDELDPSSPMKRSSRNLGDNEFDGDFEDGTPLPECTLTNNLGLDIVVVVTKTDYIQTLEKEHDYRDEHLDFMQQHIRRFCLQYGAALFYTSAKEDKNCDLLYKYLTHRIYGFPFRTPALVVEKDAVFIPAGWDNLKKISILHENMHTCKADDYYTDIIAQPVTRKTINRETEILAEDEQLFLTRQQQILLAGGGLAPSGTRPGESPIRSPALSKGTSRSPATPGMQSSPKKLDGSKVVSSPGGEGVLANFFNSLLHKKTGASPASPMGMTGSPKPGLTESTPDKAAMRSDAAAELDRLARGRKPPGDGRDGSGVDFNASDC</sequence>
<evidence type="ECO:0000256" key="11">
    <source>
        <dbReference type="RuleBase" id="RU366047"/>
    </source>
</evidence>
<dbReference type="Pfam" id="PF05783">
    <property type="entry name" value="DLIC"/>
    <property type="match status" value="1"/>
</dbReference>
<dbReference type="OrthoDB" id="27603at2759"/>
<keyword evidence="5 11" id="KW-0493">Microtubule</keyword>
<dbReference type="GO" id="GO:0005524">
    <property type="term" value="F:ATP binding"/>
    <property type="evidence" value="ECO:0007669"/>
    <property type="project" value="UniProtKB-KW"/>
</dbReference>
<gene>
    <name evidence="13" type="ORF">ILUMI_03618</name>
</gene>
<comment type="function">
    <text evidence="11">Acts as one of several non-catalytic accessory components of the cytoplasmic dynein 1 complex that are thought to be involved in linking dynein to cargos and to adapter proteins that regulate dynein function. Cytoplasmic dynein 1 acts as a motor for the intracellular retrograde motility of vesicles and organelles along microtubules. May play a role in binding dynein to membranous organelles or chromosomes.</text>
</comment>
<dbReference type="PANTHER" id="PTHR12688:SF0">
    <property type="entry name" value="DYNEIN LIGHT INTERMEDIATE CHAIN"/>
    <property type="match status" value="1"/>
</dbReference>
<keyword evidence="9 11" id="KW-0505">Motor protein</keyword>
<dbReference type="AlphaFoldDB" id="A0A8K0DAG0"/>
<dbReference type="SUPFAM" id="SSF52540">
    <property type="entry name" value="P-loop containing nucleoside triphosphate hydrolases"/>
    <property type="match status" value="1"/>
</dbReference>
<comment type="caution">
    <text evidence="13">The sequence shown here is derived from an EMBL/GenBank/DDBJ whole genome shotgun (WGS) entry which is preliminary data.</text>
</comment>
<dbReference type="GO" id="GO:0000226">
    <property type="term" value="P:microtubule cytoskeleton organization"/>
    <property type="evidence" value="ECO:0007669"/>
    <property type="project" value="TreeGrafter"/>
</dbReference>
<dbReference type="GO" id="GO:0007018">
    <property type="term" value="P:microtubule-based movement"/>
    <property type="evidence" value="ECO:0007669"/>
    <property type="project" value="InterPro"/>
</dbReference>
<dbReference type="InterPro" id="IPR027417">
    <property type="entry name" value="P-loop_NTPase"/>
</dbReference>
<feature type="compositionally biased region" description="Polar residues" evidence="12">
    <location>
        <begin position="388"/>
        <end position="403"/>
    </location>
</feature>
<keyword evidence="6 11" id="KW-0547">Nucleotide-binding</keyword>
<evidence type="ECO:0000256" key="5">
    <source>
        <dbReference type="ARBA" id="ARBA00022701"/>
    </source>
</evidence>
<evidence type="ECO:0000313" key="14">
    <source>
        <dbReference type="Proteomes" id="UP000801492"/>
    </source>
</evidence>
<dbReference type="GO" id="GO:0005874">
    <property type="term" value="C:microtubule"/>
    <property type="evidence" value="ECO:0007669"/>
    <property type="project" value="UniProtKB-KW"/>
</dbReference>
<dbReference type="GO" id="GO:0005813">
    <property type="term" value="C:centrosome"/>
    <property type="evidence" value="ECO:0007669"/>
    <property type="project" value="TreeGrafter"/>
</dbReference>
<evidence type="ECO:0000256" key="1">
    <source>
        <dbReference type="ARBA" id="ARBA00004245"/>
    </source>
</evidence>
<dbReference type="InterPro" id="IPR008467">
    <property type="entry name" value="Dynein1_light_intermed_chain"/>
</dbReference>
<feature type="compositionally biased region" description="Basic and acidic residues" evidence="12">
    <location>
        <begin position="468"/>
        <end position="486"/>
    </location>
</feature>
<dbReference type="GO" id="GO:0045504">
    <property type="term" value="F:dynein heavy chain binding"/>
    <property type="evidence" value="ECO:0007669"/>
    <property type="project" value="TreeGrafter"/>
</dbReference>
<comment type="similarity">
    <text evidence="2 11">Belongs to the dynein light intermediate chain family.</text>
</comment>
<evidence type="ECO:0000256" key="7">
    <source>
        <dbReference type="ARBA" id="ARBA00022840"/>
    </source>
</evidence>
<reference evidence="13" key="1">
    <citation type="submission" date="2019-08" db="EMBL/GenBank/DDBJ databases">
        <title>The genome of the North American firefly Photinus pyralis.</title>
        <authorList>
            <consortium name="Photinus pyralis genome working group"/>
            <person name="Fallon T.R."/>
            <person name="Sander Lower S.E."/>
            <person name="Weng J.-K."/>
        </authorList>
    </citation>
    <scope>NUCLEOTIDE SEQUENCE</scope>
    <source>
        <strain evidence="13">TRF0915ILg1</strain>
        <tissue evidence="13">Whole body</tissue>
    </source>
</reference>
<feature type="region of interest" description="Disordered" evidence="12">
    <location>
        <begin position="367"/>
        <end position="413"/>
    </location>
</feature>
<evidence type="ECO:0000256" key="4">
    <source>
        <dbReference type="ARBA" id="ARBA00022490"/>
    </source>
</evidence>
<dbReference type="Gene3D" id="3.40.50.300">
    <property type="entry name" value="P-loop containing nucleotide triphosphate hydrolases"/>
    <property type="match status" value="1"/>
</dbReference>
<feature type="region of interest" description="Disordered" evidence="12">
    <location>
        <begin position="434"/>
        <end position="495"/>
    </location>
</feature>
<organism evidence="13 14">
    <name type="scientific">Ignelater luminosus</name>
    <name type="common">Cucubano</name>
    <name type="synonym">Pyrophorus luminosus</name>
    <dbReference type="NCBI Taxonomy" id="2038154"/>
    <lineage>
        <taxon>Eukaryota</taxon>
        <taxon>Metazoa</taxon>
        <taxon>Ecdysozoa</taxon>
        <taxon>Arthropoda</taxon>
        <taxon>Hexapoda</taxon>
        <taxon>Insecta</taxon>
        <taxon>Pterygota</taxon>
        <taxon>Neoptera</taxon>
        <taxon>Endopterygota</taxon>
        <taxon>Coleoptera</taxon>
        <taxon>Polyphaga</taxon>
        <taxon>Elateriformia</taxon>
        <taxon>Elateroidea</taxon>
        <taxon>Elateridae</taxon>
        <taxon>Agrypninae</taxon>
        <taxon>Pyrophorini</taxon>
        <taxon>Ignelater</taxon>
    </lineage>
</organism>
<evidence type="ECO:0000256" key="3">
    <source>
        <dbReference type="ARBA" id="ARBA00022448"/>
    </source>
</evidence>
<dbReference type="GO" id="GO:0005868">
    <property type="term" value="C:cytoplasmic dynein complex"/>
    <property type="evidence" value="ECO:0007669"/>
    <property type="project" value="UniProtKB-UniRule"/>
</dbReference>
<comment type="subunit">
    <text evidence="11">Homodimer. The cytoplasmic dynein 1 complex consists of two catalytic heavy chains (HCs) and a number of non-catalytic subunits presented by intermediate chains (ICs).</text>
</comment>
<name>A0A8K0DAG0_IGNLU</name>
<feature type="region of interest" description="Disordered" evidence="12">
    <location>
        <begin position="1"/>
        <end position="21"/>
    </location>
</feature>
<comment type="subcellular location">
    <subcellularLocation>
        <location evidence="1 11">Cytoplasm</location>
        <location evidence="1 11">Cytoskeleton</location>
    </subcellularLocation>
</comment>
<dbReference type="Proteomes" id="UP000801492">
    <property type="component" value="Unassembled WGS sequence"/>
</dbReference>
<keyword evidence="4 11" id="KW-0963">Cytoplasm</keyword>
<dbReference type="InterPro" id="IPR022780">
    <property type="entry name" value="Dynein_light_int_chain"/>
</dbReference>
<accession>A0A8K0DAG0</accession>
<evidence type="ECO:0000313" key="13">
    <source>
        <dbReference type="EMBL" id="KAF2902570.1"/>
    </source>
</evidence>